<proteinExistence type="predicted"/>
<dbReference type="EMBL" id="JAPZBS010000008">
    <property type="protein sequence ID" value="KAJ5363805.1"/>
    <property type="molecule type" value="Genomic_DNA"/>
</dbReference>
<dbReference type="OrthoDB" id="5979581at2759"/>
<dbReference type="GeneID" id="81441611"/>
<reference evidence="1" key="2">
    <citation type="journal article" date="2023" name="IMA Fungus">
        <title>Comparative genomic study of the Penicillium genus elucidates a diverse pangenome and 15 lateral gene transfer events.</title>
        <authorList>
            <person name="Petersen C."/>
            <person name="Sorensen T."/>
            <person name="Nielsen M.R."/>
            <person name="Sondergaard T.E."/>
            <person name="Sorensen J.L."/>
            <person name="Fitzpatrick D.A."/>
            <person name="Frisvad J.C."/>
            <person name="Nielsen K.L."/>
        </authorList>
    </citation>
    <scope>NUCLEOTIDE SEQUENCE</scope>
    <source>
        <strain evidence="1">IBT 29864</strain>
    </source>
</reference>
<organism evidence="1 2">
    <name type="scientific">Penicillium cataractarum</name>
    <dbReference type="NCBI Taxonomy" id="2100454"/>
    <lineage>
        <taxon>Eukaryota</taxon>
        <taxon>Fungi</taxon>
        <taxon>Dikarya</taxon>
        <taxon>Ascomycota</taxon>
        <taxon>Pezizomycotina</taxon>
        <taxon>Eurotiomycetes</taxon>
        <taxon>Eurotiomycetidae</taxon>
        <taxon>Eurotiales</taxon>
        <taxon>Aspergillaceae</taxon>
        <taxon>Penicillium</taxon>
    </lineage>
</organism>
<evidence type="ECO:0000313" key="2">
    <source>
        <dbReference type="Proteomes" id="UP001147782"/>
    </source>
</evidence>
<name>A0A9W9V282_9EURO</name>
<dbReference type="GO" id="GO:0016301">
    <property type="term" value="F:kinase activity"/>
    <property type="evidence" value="ECO:0007669"/>
    <property type="project" value="UniProtKB-KW"/>
</dbReference>
<dbReference type="Gene3D" id="1.10.510.10">
    <property type="entry name" value="Transferase(Phosphotransferase) domain 1"/>
    <property type="match status" value="1"/>
</dbReference>
<keyword evidence="2" id="KW-1185">Reference proteome</keyword>
<dbReference type="AlphaFoldDB" id="A0A9W9V282"/>
<protein>
    <submittedName>
        <fullName evidence="1">CMGC protein kinase</fullName>
    </submittedName>
</protein>
<gene>
    <name evidence="1" type="ORF">N7496_009518</name>
</gene>
<accession>A0A9W9V282</accession>
<comment type="caution">
    <text evidence="1">The sequence shown here is derived from an EMBL/GenBank/DDBJ whole genome shotgun (WGS) entry which is preliminary data.</text>
</comment>
<sequence>MPMIIIVKDYTRIESGYLAKVPISQQDKTEDKQHLAEMIDLFGPFLKPLLDKGKPDIVQSMFYGEGKFKDAPLIDRPGLMSEAFTPGLDKEVRERFVSFLLALMKTSPEERPMPEDLLRHP</sequence>
<dbReference type="Proteomes" id="UP001147782">
    <property type="component" value="Unassembled WGS sequence"/>
</dbReference>
<keyword evidence="1" id="KW-0418">Kinase</keyword>
<keyword evidence="1" id="KW-0808">Transferase</keyword>
<dbReference type="RefSeq" id="XP_056551432.1">
    <property type="nucleotide sequence ID" value="XM_056702432.1"/>
</dbReference>
<evidence type="ECO:0000313" key="1">
    <source>
        <dbReference type="EMBL" id="KAJ5363805.1"/>
    </source>
</evidence>
<reference evidence="1" key="1">
    <citation type="submission" date="2022-11" db="EMBL/GenBank/DDBJ databases">
        <authorList>
            <person name="Petersen C."/>
        </authorList>
    </citation>
    <scope>NUCLEOTIDE SEQUENCE</scope>
    <source>
        <strain evidence="1">IBT 29864</strain>
    </source>
</reference>